<sequence length="122" mass="13185">MKEFLLTIHIWGAVATGVLVAASMTVLFLKKKSLYRRSAIAIAFGGAFQLLSGSVFALASSGTVFSFCVRIGLYSAVIIGAETLMVIAMHKNEIQYPRKLVFAPTGAGVFASFITFIMLMLR</sequence>
<comment type="caution">
    <text evidence="2">The sequence shown here is derived from an EMBL/GenBank/DDBJ whole genome shotgun (WGS) entry which is preliminary data.</text>
</comment>
<dbReference type="AlphaFoldDB" id="A0A1G2KZT1"/>
<accession>A0A1G2KZT1</accession>
<proteinExistence type="predicted"/>
<feature type="transmembrane region" description="Helical" evidence="1">
    <location>
        <begin position="100"/>
        <end position="121"/>
    </location>
</feature>
<feature type="transmembrane region" description="Helical" evidence="1">
    <location>
        <begin position="41"/>
        <end position="59"/>
    </location>
</feature>
<evidence type="ECO:0000313" key="3">
    <source>
        <dbReference type="Proteomes" id="UP000177982"/>
    </source>
</evidence>
<dbReference type="Proteomes" id="UP000177982">
    <property type="component" value="Unassembled WGS sequence"/>
</dbReference>
<feature type="transmembrane region" description="Helical" evidence="1">
    <location>
        <begin position="71"/>
        <end position="88"/>
    </location>
</feature>
<protein>
    <submittedName>
        <fullName evidence="2">Uncharacterized protein</fullName>
    </submittedName>
</protein>
<dbReference type="EMBL" id="MHQO01000064">
    <property type="protein sequence ID" value="OHA04987.1"/>
    <property type="molecule type" value="Genomic_DNA"/>
</dbReference>
<organism evidence="2 3">
    <name type="scientific">Candidatus Sungbacteria bacterium RIFCSPLOWO2_01_FULL_47_10</name>
    <dbReference type="NCBI Taxonomy" id="1802276"/>
    <lineage>
        <taxon>Bacteria</taxon>
        <taxon>Candidatus Sungiibacteriota</taxon>
    </lineage>
</organism>
<keyword evidence="1" id="KW-1133">Transmembrane helix</keyword>
<reference evidence="2 3" key="1">
    <citation type="journal article" date="2016" name="Nat. Commun.">
        <title>Thousands of microbial genomes shed light on interconnected biogeochemical processes in an aquifer system.</title>
        <authorList>
            <person name="Anantharaman K."/>
            <person name="Brown C.T."/>
            <person name="Hug L.A."/>
            <person name="Sharon I."/>
            <person name="Castelle C.J."/>
            <person name="Probst A.J."/>
            <person name="Thomas B.C."/>
            <person name="Singh A."/>
            <person name="Wilkins M.J."/>
            <person name="Karaoz U."/>
            <person name="Brodie E.L."/>
            <person name="Williams K.H."/>
            <person name="Hubbard S.S."/>
            <person name="Banfield J.F."/>
        </authorList>
    </citation>
    <scope>NUCLEOTIDE SEQUENCE [LARGE SCALE GENOMIC DNA]</scope>
</reference>
<feature type="transmembrane region" description="Helical" evidence="1">
    <location>
        <begin position="6"/>
        <end position="29"/>
    </location>
</feature>
<evidence type="ECO:0000256" key="1">
    <source>
        <dbReference type="SAM" id="Phobius"/>
    </source>
</evidence>
<name>A0A1G2KZT1_9BACT</name>
<keyword evidence="1" id="KW-0812">Transmembrane</keyword>
<evidence type="ECO:0000313" key="2">
    <source>
        <dbReference type="EMBL" id="OHA04987.1"/>
    </source>
</evidence>
<gene>
    <name evidence="2" type="ORF">A2934_04095</name>
</gene>
<keyword evidence="1" id="KW-0472">Membrane</keyword>